<accession>A0A438B9M7</accession>
<evidence type="ECO:0000313" key="2">
    <source>
        <dbReference type="EMBL" id="RVW07684.1"/>
    </source>
</evidence>
<dbReference type="OrthoDB" id="10005264at2"/>
<dbReference type="EMBL" id="RKLP01000011">
    <property type="protein sequence ID" value="RVW07684.1"/>
    <property type="molecule type" value="Genomic_DNA"/>
</dbReference>
<dbReference type="RefSeq" id="WP_127917800.1">
    <property type="nucleotide sequence ID" value="NZ_RKLP01000011.1"/>
</dbReference>
<sequence length="117" mass="12002">MVQQNIRSLLQRITILLIAAATVLALGIAAAGWQRASDVSTNHGYPQTQLTSTTDETGLEQTNSFGYIPEHETTLPTNGNGPGAPGPFNDDPFDNPGPPLPGGPGLPAAATLTTPAG</sequence>
<evidence type="ECO:0000313" key="3">
    <source>
        <dbReference type="Proteomes" id="UP000286208"/>
    </source>
</evidence>
<protein>
    <submittedName>
        <fullName evidence="2">Uncharacterized protein</fullName>
    </submittedName>
</protein>
<name>A0A438B9M7_9NOCA</name>
<evidence type="ECO:0000256" key="1">
    <source>
        <dbReference type="SAM" id="MobiDB-lite"/>
    </source>
</evidence>
<comment type="caution">
    <text evidence="2">The sequence shown here is derived from an EMBL/GenBank/DDBJ whole genome shotgun (WGS) entry which is preliminary data.</text>
</comment>
<reference evidence="2 3" key="1">
    <citation type="submission" date="2018-11" db="EMBL/GenBank/DDBJ databases">
        <title>Rhodococcus spongicola sp. nov. and Rhodococcus xishaensis sp. nov. from marine sponges.</title>
        <authorList>
            <person name="Li L."/>
            <person name="Lin H.W."/>
        </authorList>
    </citation>
    <scope>NUCLEOTIDE SEQUENCE [LARGE SCALE GENOMIC DNA]</scope>
    <source>
        <strain evidence="2 3">CCTCC AB2014297</strain>
    </source>
</reference>
<dbReference type="Proteomes" id="UP000286208">
    <property type="component" value="Unassembled WGS sequence"/>
</dbReference>
<feature type="compositionally biased region" description="Polar residues" evidence="1">
    <location>
        <begin position="37"/>
        <end position="65"/>
    </location>
</feature>
<proteinExistence type="predicted"/>
<dbReference type="AlphaFoldDB" id="A0A438B9M7"/>
<organism evidence="2 3">
    <name type="scientific">Prescottella agglutinans</name>
    <dbReference type="NCBI Taxonomy" id="1644129"/>
    <lineage>
        <taxon>Bacteria</taxon>
        <taxon>Bacillati</taxon>
        <taxon>Actinomycetota</taxon>
        <taxon>Actinomycetes</taxon>
        <taxon>Mycobacteriales</taxon>
        <taxon>Nocardiaceae</taxon>
        <taxon>Prescottella</taxon>
    </lineage>
</organism>
<feature type="compositionally biased region" description="Low complexity" evidence="1">
    <location>
        <begin position="106"/>
        <end position="117"/>
    </location>
</feature>
<feature type="compositionally biased region" description="Pro residues" evidence="1">
    <location>
        <begin position="95"/>
        <end position="104"/>
    </location>
</feature>
<feature type="region of interest" description="Disordered" evidence="1">
    <location>
        <begin position="36"/>
        <end position="117"/>
    </location>
</feature>
<keyword evidence="3" id="KW-1185">Reference proteome</keyword>
<gene>
    <name evidence="2" type="ORF">EGT67_19770</name>
</gene>